<organism evidence="1 2">
    <name type="scientific">Hibiscus syriacus</name>
    <name type="common">Rose of Sharon</name>
    <dbReference type="NCBI Taxonomy" id="106335"/>
    <lineage>
        <taxon>Eukaryota</taxon>
        <taxon>Viridiplantae</taxon>
        <taxon>Streptophyta</taxon>
        <taxon>Embryophyta</taxon>
        <taxon>Tracheophyta</taxon>
        <taxon>Spermatophyta</taxon>
        <taxon>Magnoliopsida</taxon>
        <taxon>eudicotyledons</taxon>
        <taxon>Gunneridae</taxon>
        <taxon>Pentapetalae</taxon>
        <taxon>rosids</taxon>
        <taxon>malvids</taxon>
        <taxon>Malvales</taxon>
        <taxon>Malvaceae</taxon>
        <taxon>Malvoideae</taxon>
        <taxon>Hibiscus</taxon>
    </lineage>
</organism>
<comment type="caution">
    <text evidence="1">The sequence shown here is derived from an EMBL/GenBank/DDBJ whole genome shotgun (WGS) entry which is preliminary data.</text>
</comment>
<keyword evidence="2" id="KW-1185">Reference proteome</keyword>
<proteinExistence type="predicted"/>
<reference evidence="1" key="1">
    <citation type="submission" date="2019-09" db="EMBL/GenBank/DDBJ databases">
        <title>Draft genome information of white flower Hibiscus syriacus.</title>
        <authorList>
            <person name="Kim Y.-M."/>
        </authorList>
    </citation>
    <scope>NUCLEOTIDE SEQUENCE [LARGE SCALE GENOMIC DNA]</scope>
    <source>
        <strain evidence="1">YM2019G1</strain>
    </source>
</reference>
<evidence type="ECO:0000313" key="2">
    <source>
        <dbReference type="Proteomes" id="UP000436088"/>
    </source>
</evidence>
<evidence type="ECO:0000313" key="1">
    <source>
        <dbReference type="EMBL" id="KAE8703837.1"/>
    </source>
</evidence>
<dbReference type="Proteomes" id="UP000436088">
    <property type="component" value="Unassembled WGS sequence"/>
</dbReference>
<gene>
    <name evidence="1" type="ORF">F3Y22_tig00110462pilonHSYRG00172</name>
</gene>
<sequence length="109" mass="11785">MLERGKRKEGRTRSYFGGELVIDTGRSLHGDMMMSCGSGEPCLLPLTSLVVLKPIKDIIAFDFTVLSKPSRDPLNLITTREPNSIVAVKVLHYSNLVSGGTPPCTALPA</sequence>
<dbReference type="AlphaFoldDB" id="A0A6A3AJS0"/>
<protein>
    <submittedName>
        <fullName evidence="1">Uncharacterized protein</fullName>
    </submittedName>
</protein>
<name>A0A6A3AJS0_HIBSY</name>
<accession>A0A6A3AJS0</accession>
<dbReference type="EMBL" id="VEPZ02000996">
    <property type="protein sequence ID" value="KAE8703837.1"/>
    <property type="molecule type" value="Genomic_DNA"/>
</dbReference>